<proteinExistence type="predicted"/>
<dbReference type="AlphaFoldDB" id="U5CVP8"/>
<organism evidence="2 3">
    <name type="scientific">Caldanaerobacter subterraneus subsp. yonseiensis KB-1</name>
    <dbReference type="NCBI Taxonomy" id="1388761"/>
    <lineage>
        <taxon>Bacteria</taxon>
        <taxon>Bacillati</taxon>
        <taxon>Bacillota</taxon>
        <taxon>Clostridia</taxon>
        <taxon>Thermoanaerobacterales</taxon>
        <taxon>Thermoanaerobacteraceae</taxon>
        <taxon>Caldanaerobacter</taxon>
    </lineage>
</organism>
<feature type="domain" description="DUF3854" evidence="1">
    <location>
        <begin position="123"/>
        <end position="274"/>
    </location>
</feature>
<name>U5CVP8_CALSX</name>
<gene>
    <name evidence="2" type="ORF">O163_06615</name>
</gene>
<dbReference type="InterPro" id="IPR024385">
    <property type="entry name" value="DUF3854"/>
</dbReference>
<dbReference type="EMBL" id="AXDC01000014">
    <property type="protein sequence ID" value="ERM92147.1"/>
    <property type="molecule type" value="Genomic_DNA"/>
</dbReference>
<accession>U5CVP8</accession>
<dbReference type="PATRIC" id="fig|1388761.3.peg.1332"/>
<dbReference type="Proteomes" id="UP000016856">
    <property type="component" value="Unassembled WGS sequence"/>
</dbReference>
<evidence type="ECO:0000313" key="3">
    <source>
        <dbReference type="Proteomes" id="UP000016856"/>
    </source>
</evidence>
<dbReference type="RefSeq" id="WP_022587832.1">
    <property type="nucleotide sequence ID" value="NZ_AXDC01000014.1"/>
</dbReference>
<comment type="caution">
    <text evidence="2">The sequence shown here is derived from an EMBL/GenBank/DDBJ whole genome shotgun (WGS) entry which is preliminary data.</text>
</comment>
<protein>
    <recommendedName>
        <fullName evidence="1">DUF3854 domain-containing protein</fullName>
    </recommendedName>
</protein>
<dbReference type="CDD" id="cd01029">
    <property type="entry name" value="TOPRIM_primases"/>
    <property type="match status" value="1"/>
</dbReference>
<evidence type="ECO:0000259" key="1">
    <source>
        <dbReference type="Pfam" id="PF12965"/>
    </source>
</evidence>
<evidence type="ECO:0000313" key="2">
    <source>
        <dbReference type="EMBL" id="ERM92147.1"/>
    </source>
</evidence>
<dbReference type="Pfam" id="PF12965">
    <property type="entry name" value="DUF3854"/>
    <property type="match status" value="1"/>
</dbReference>
<reference evidence="2 3" key="1">
    <citation type="journal article" date="2013" name="Genome Announc.">
        <title>Draft Genome Sequence of an Anaerobic and Extremophilic Bacterium, Caldanaerobacter yonseiensis, Isolated from a Geothermal Hot Stream.</title>
        <authorList>
            <person name="Lee S.J."/>
            <person name="Lee Y.J."/>
            <person name="Park G.S."/>
            <person name="Kim B.C."/>
            <person name="Lee S.J."/>
            <person name="Shin J.H."/>
            <person name="Lee D.W."/>
        </authorList>
    </citation>
    <scope>NUCLEOTIDE SEQUENCE [LARGE SCALE GENOMIC DNA]</scope>
    <source>
        <strain evidence="2 3">KB-1</strain>
    </source>
</reference>
<sequence length="816" mass="93748">MNTARALECNVQDNLLQLLSPLSMEDLKRSGLNEETIKKMNVRDATDVERNLTPFPQSTGYVIPYLNKDGSAIYDRLVTGEKEEIPFFRIRYHQPPVNSEGKQIKYAQPKDTGVHVYVLPEIWKIAKDTSKPLVIVEGEKKAAKAVQEGIPAIALGGVNNVKHGKYRIKPNEIEESKRGFITFTIKDADAIQLLEENVAPELLEFDWRQRTVYIVFDSDSASGFPVKEQVQQAAFDFAFWLFKRGADVKQVILPHPEKEGEKIGLDDFLLTHTADDFWELAKQARFPIQPQLRSWLQRHLRKRGLNRDDYEMAATAIVADLDYEGRRYRDEADNRKFYYFDGKDKLLYEVDWTENANAFRVGEFAELITAKYGIGTADREVINRLSTAFIQGCPRVRTRRVSYVSEPPKVSTDALYVQLSDSAVAKVTKDAITLEDNGVDGVLFKKGIVKPVKIDFQNLPSRPKRLWRQVVNTLNLDNHSIFTDEEQRALLEVLCYLSPLFRDWRGLELPVEMAIGEAGSGKSRFYYVRTGVLVGEIGVGVTPRDIQELRTFLASARGIYVFDNVRPGSLRNYREQFEEEIARAVTLKKIQYRPLYSNTDVTIKTDCTFAITATRLPIHASDLMERSLVFRFKKIPEGQKVDDWEWKVLYDTPGREALLSDMLVAAQRFFQLVDTKFEAYRRKSIRLEGFERALLLMAEALDESKQLLSTMETVVDKLPQVIRETQYQADNALMVLREFAEKRRQEVEAGQKKPVFQLREITDWVLANSNGPSTIPYPFHNPQELAGYIREQEELVAEVTGIRVHRRDQNTTYYTC</sequence>
<dbReference type="InterPro" id="IPR034154">
    <property type="entry name" value="TOPRIM_DnaG/twinkle"/>
</dbReference>